<feature type="domain" description="Signal transduction histidine kinase internal region" evidence="1">
    <location>
        <begin position="823"/>
        <end position="901"/>
    </location>
</feature>
<protein>
    <submittedName>
        <fullName evidence="3">Histidine kinase</fullName>
    </submittedName>
</protein>
<dbReference type="GO" id="GO:0000155">
    <property type="term" value="F:phosphorelay sensor kinase activity"/>
    <property type="evidence" value="ECO:0007669"/>
    <property type="project" value="InterPro"/>
</dbReference>
<dbReference type="PANTHER" id="PTHR34220">
    <property type="entry name" value="SENSOR HISTIDINE KINASE YPDA"/>
    <property type="match status" value="1"/>
</dbReference>
<evidence type="ECO:0000313" key="4">
    <source>
        <dbReference type="Proteomes" id="UP001164653"/>
    </source>
</evidence>
<dbReference type="EMBL" id="CP112998">
    <property type="protein sequence ID" value="WAC13060.1"/>
    <property type="molecule type" value="Genomic_DNA"/>
</dbReference>
<reference evidence="3" key="1">
    <citation type="submission" date="2022-11" db="EMBL/GenBank/DDBJ databases">
        <title>Dyadobacter pollutisoli sp. nov., isolated from plastic dumped soil.</title>
        <authorList>
            <person name="Kim J.M."/>
            <person name="Kim K.R."/>
            <person name="Lee J.K."/>
            <person name="Hao L."/>
            <person name="Jeon C.O."/>
        </authorList>
    </citation>
    <scope>NUCLEOTIDE SEQUENCE</scope>
    <source>
        <strain evidence="3">U1</strain>
    </source>
</reference>
<accession>A0A9E8NAK0</accession>
<keyword evidence="4" id="KW-1185">Reference proteome</keyword>
<dbReference type="Gene3D" id="2.130.10.10">
    <property type="entry name" value="YVTN repeat-like/Quinoprotein amine dehydrogenase"/>
    <property type="match status" value="3"/>
</dbReference>
<dbReference type="InterPro" id="IPR010559">
    <property type="entry name" value="Sig_transdc_His_kin_internal"/>
</dbReference>
<evidence type="ECO:0000259" key="1">
    <source>
        <dbReference type="Pfam" id="PF06580"/>
    </source>
</evidence>
<evidence type="ECO:0000259" key="2">
    <source>
        <dbReference type="Pfam" id="PF07495"/>
    </source>
</evidence>
<dbReference type="SUPFAM" id="SSF63829">
    <property type="entry name" value="Calcium-dependent phosphotriesterase"/>
    <property type="match status" value="1"/>
</dbReference>
<dbReference type="InterPro" id="IPR011047">
    <property type="entry name" value="Quinoprotein_ADH-like_sf"/>
</dbReference>
<dbReference type="InterPro" id="IPR036890">
    <property type="entry name" value="HATPase_C_sf"/>
</dbReference>
<dbReference type="GO" id="GO:0016020">
    <property type="term" value="C:membrane"/>
    <property type="evidence" value="ECO:0007669"/>
    <property type="project" value="InterPro"/>
</dbReference>
<sequence>MSRHAIQLLALLLIACNIGFAQLPNISFDHITDRDGLPSRTVECALEDTSGFMWFGTRKSLSRYDGYTFQRVGNKWVHGLAMDRAGTVYYSSGSERLVRVDALSRKERSIAGPAEGGAFNTFVDSFGNVWFSDRDNINRYDPANGKTYVYRMKKTTYIYHKGSFAEDSHRNVWVLGMEVGLFQFDRKANRLVCKIGLDCPIKNEKYQFQMHRGFIDKQDKLWVAIGQGILKYDIKTGQIKIYKRPNFSLLTVCEGTDEEGKRIFWVGSESGLGVFRPETEQFHFFKNLIPQQYTVYNIVLSPRSGILWVCTSEGLLKYNPHNQFIKTNHIAAGQQPVNAILNDKSDPTGQTFWMAVAYQGLYKWNLATNQITHYKFPQYSELSEAKWLIQDKNNILWVGCNQWQSWQDGKGDASDNRFEGIFRFDPVAEKYLPMPFTLHHAFFSVPFYSLGIIDSKERFWLINHYESIHVFDPKNNREINLWSKEAHAEIFANGNWVMDVFEDSRSHIWLTTYQGIFHFDEPTRTFRKTKTGTGLLKMTEGPDGNLWVVGWAGLIKLNKEGEILKTWSDKDGLYDLECHRVFVDIHNRVWIGTFDGLHLFDEKSNTFRRFTVNDGLLSNNTMMGLCPTGDDKLLVGNVGGWNVLDMAALDRSQVAYNTHLTNVRVNNKDRMANWSKHVSLGPHENAVSFNFSALNYRKPNDNHYAYYLEGFEKNWIDAGQDHQAFYTNLAAGDYVFHARSAGVNAGQELQVPFVIKPAFYETRWFRLLMLLTVLGLVGYIYQNQLSYQTIKAKLELEELTLLQKEAKYNEEVAAYQLKLSETEMASLRSQMNPHFIFNCLNSIQFFTAQNDAEKASDYLTKFSRLIRLVLENSKSEQVSLENELETLRLYIEMEAMRFPGKLHYKIQMDEGIDAGLTQIPPLLLQPFVENAIWHGLMQKEAGGTVRIALTQPGPDLLRVEITDDGIGRQKASDYKSKSATKSKSYGIKITADRIELINQLFQVQTSVQIMDLTDQQGLPAGTKVVLSIPV</sequence>
<dbReference type="PROSITE" id="PS51257">
    <property type="entry name" value="PROKAR_LIPOPROTEIN"/>
    <property type="match status" value="1"/>
</dbReference>
<gene>
    <name evidence="3" type="ORF">ON006_03660</name>
</gene>
<dbReference type="Proteomes" id="UP001164653">
    <property type="component" value="Chromosome"/>
</dbReference>
<dbReference type="PANTHER" id="PTHR34220:SF7">
    <property type="entry name" value="SENSOR HISTIDINE KINASE YPDA"/>
    <property type="match status" value="1"/>
</dbReference>
<dbReference type="SUPFAM" id="SSF50998">
    <property type="entry name" value="Quinoprotein alcohol dehydrogenase-like"/>
    <property type="match status" value="1"/>
</dbReference>
<dbReference type="Pfam" id="PF06580">
    <property type="entry name" value="His_kinase"/>
    <property type="match status" value="1"/>
</dbReference>
<organism evidence="3 4">
    <name type="scientific">Dyadobacter pollutisoli</name>
    <dbReference type="NCBI Taxonomy" id="2910158"/>
    <lineage>
        <taxon>Bacteria</taxon>
        <taxon>Pseudomonadati</taxon>
        <taxon>Bacteroidota</taxon>
        <taxon>Cytophagia</taxon>
        <taxon>Cytophagales</taxon>
        <taxon>Spirosomataceae</taxon>
        <taxon>Dyadobacter</taxon>
    </lineage>
</organism>
<dbReference type="Gene3D" id="3.30.565.10">
    <property type="entry name" value="Histidine kinase-like ATPase, C-terminal domain"/>
    <property type="match status" value="1"/>
</dbReference>
<name>A0A9E8NAK0_9BACT</name>
<feature type="domain" description="Two component regulator three Y" evidence="2">
    <location>
        <begin position="695"/>
        <end position="741"/>
    </location>
</feature>
<dbReference type="AlphaFoldDB" id="A0A9E8NAK0"/>
<dbReference type="Gene3D" id="2.60.40.10">
    <property type="entry name" value="Immunoglobulins"/>
    <property type="match status" value="1"/>
</dbReference>
<dbReference type="InterPro" id="IPR011123">
    <property type="entry name" value="Y_Y_Y"/>
</dbReference>
<keyword evidence="3" id="KW-0418">Kinase</keyword>
<dbReference type="InterPro" id="IPR015943">
    <property type="entry name" value="WD40/YVTN_repeat-like_dom_sf"/>
</dbReference>
<proteinExistence type="predicted"/>
<dbReference type="InterPro" id="IPR013783">
    <property type="entry name" value="Ig-like_fold"/>
</dbReference>
<dbReference type="KEGG" id="dpf:ON006_03660"/>
<dbReference type="RefSeq" id="WP_244823951.1">
    <property type="nucleotide sequence ID" value="NZ_CP112998.1"/>
</dbReference>
<dbReference type="SUPFAM" id="SSF55874">
    <property type="entry name" value="ATPase domain of HSP90 chaperone/DNA topoisomerase II/histidine kinase"/>
    <property type="match status" value="1"/>
</dbReference>
<keyword evidence="3" id="KW-0808">Transferase</keyword>
<evidence type="ECO:0000313" key="3">
    <source>
        <dbReference type="EMBL" id="WAC13060.1"/>
    </source>
</evidence>
<dbReference type="InterPro" id="IPR050640">
    <property type="entry name" value="Bact_2-comp_sensor_kinase"/>
</dbReference>
<dbReference type="Pfam" id="PF07495">
    <property type="entry name" value="Y_Y_Y"/>
    <property type="match status" value="1"/>
</dbReference>